<feature type="compositionally biased region" description="Acidic residues" evidence="1">
    <location>
        <begin position="185"/>
        <end position="196"/>
    </location>
</feature>
<dbReference type="EMBL" id="CP109491">
    <property type="protein sequence ID" value="WUX38523.1"/>
    <property type="molecule type" value="Genomic_DNA"/>
</dbReference>
<feature type="region of interest" description="Disordered" evidence="1">
    <location>
        <begin position="174"/>
        <end position="196"/>
    </location>
</feature>
<feature type="region of interest" description="Disordered" evidence="1">
    <location>
        <begin position="1"/>
        <end position="63"/>
    </location>
</feature>
<evidence type="ECO:0000256" key="1">
    <source>
        <dbReference type="SAM" id="MobiDB-lite"/>
    </source>
</evidence>
<sequence>MAVPGRKPKPPLQVVREGNPGHRPVREGAKLPPSELIEPPWTAFFPDIKPGRKPRAPRGADEEQLREYQDEVAAWMRLKLAAEAAEAGRTAAAREWSRVVPQLVVGAGLGAVDRSVIVDYCVCVARLEWCEYRLSVEGLITMGQRGPCRNPLTTVASQYRTQLKAYIGELGLSPSARGRIPPPEGGDDDDDSGVFD</sequence>
<dbReference type="NCBIfam" id="TIGR01558">
    <property type="entry name" value="sm_term_P27"/>
    <property type="match status" value="1"/>
</dbReference>
<organism evidence="2 3">
    <name type="scientific">Streptomyces anulatus</name>
    <name type="common">Streptomyces chrysomallus</name>
    <dbReference type="NCBI Taxonomy" id="1892"/>
    <lineage>
        <taxon>Bacteria</taxon>
        <taxon>Bacillati</taxon>
        <taxon>Actinomycetota</taxon>
        <taxon>Actinomycetes</taxon>
        <taxon>Kitasatosporales</taxon>
        <taxon>Streptomycetaceae</taxon>
        <taxon>Streptomyces</taxon>
    </lineage>
</organism>
<name>A0ABZ1ZM82_STRAQ</name>
<accession>A0ABZ1ZM82</accession>
<dbReference type="InterPro" id="IPR006448">
    <property type="entry name" value="Phage_term_ssu_P27"/>
</dbReference>
<protein>
    <submittedName>
        <fullName evidence="2">Phage terminase small subunit P27 family</fullName>
    </submittedName>
</protein>
<dbReference type="Proteomes" id="UP001431926">
    <property type="component" value="Chromosome"/>
</dbReference>
<evidence type="ECO:0000313" key="3">
    <source>
        <dbReference type="Proteomes" id="UP001431926"/>
    </source>
</evidence>
<dbReference type="Pfam" id="PF05119">
    <property type="entry name" value="Terminase_4"/>
    <property type="match status" value="1"/>
</dbReference>
<keyword evidence="3" id="KW-1185">Reference proteome</keyword>
<dbReference type="RefSeq" id="WP_329356959.1">
    <property type="nucleotide sequence ID" value="NZ_CP109490.1"/>
</dbReference>
<proteinExistence type="predicted"/>
<gene>
    <name evidence="2" type="ORF">OG367_20775</name>
</gene>
<evidence type="ECO:0000313" key="2">
    <source>
        <dbReference type="EMBL" id="WUX38523.1"/>
    </source>
</evidence>
<reference evidence="2" key="1">
    <citation type="submission" date="2022-10" db="EMBL/GenBank/DDBJ databases">
        <title>The complete genomes of actinobacterial strains from the NBC collection.</title>
        <authorList>
            <person name="Joergensen T.S."/>
            <person name="Alvarez Arevalo M."/>
            <person name="Sterndorff E.B."/>
            <person name="Faurdal D."/>
            <person name="Vuksanovic O."/>
            <person name="Mourched A.-S."/>
            <person name="Charusanti P."/>
            <person name="Shaw S."/>
            <person name="Blin K."/>
            <person name="Weber T."/>
        </authorList>
    </citation>
    <scope>NUCLEOTIDE SEQUENCE</scope>
    <source>
        <strain evidence="2">NBC_01436</strain>
    </source>
</reference>